<gene>
    <name evidence="1" type="ORF">T472_0213560</name>
</gene>
<organism evidence="1 2">
    <name type="scientific">Youngiibacter fragilis 232.1</name>
    <dbReference type="NCBI Taxonomy" id="994573"/>
    <lineage>
        <taxon>Bacteria</taxon>
        <taxon>Bacillati</taxon>
        <taxon>Bacillota</taxon>
        <taxon>Clostridia</taxon>
        <taxon>Eubacteriales</taxon>
        <taxon>Clostridiaceae</taxon>
        <taxon>Youngiibacter</taxon>
    </lineage>
</organism>
<dbReference type="AlphaFoldDB" id="V7I593"/>
<keyword evidence="2" id="KW-1185">Reference proteome</keyword>
<dbReference type="eggNOG" id="ENOG50335CZ">
    <property type="taxonomic scope" value="Bacteria"/>
</dbReference>
<sequence>MKKQLITVPLAILILLQAISLFRIGSLQSEITNLNNQISGLQTIQSSLANSIYNNVENLLKKQGSIIDSYDFSVGDVDKDGYKVPVTFSVTPKESSTDTTAVLILSGEDIAMERIGTTYKATGNISIFDGLSATIILSENGTDRTEKLGDFGMLMEKFIPSYFVTFDGQSSYIKKNGEAAGTYERRGNITLEFHNAGNAYFKEAALVTEIDGIIADESAIADRQVLQVNKKFELSAGQTLVMYVRAVDSLGLVHKKVTTGFTLDAEGNPDDDEYWLWDNKETILDGDGNILHTSYDGY</sequence>
<dbReference type="Proteomes" id="UP000017747">
    <property type="component" value="Unassembled WGS sequence"/>
</dbReference>
<dbReference type="EMBL" id="AXUN02000189">
    <property type="protein sequence ID" value="ETA80132.1"/>
    <property type="molecule type" value="Genomic_DNA"/>
</dbReference>
<evidence type="ECO:0000313" key="2">
    <source>
        <dbReference type="Proteomes" id="UP000017747"/>
    </source>
</evidence>
<dbReference type="OrthoDB" id="1809650at2"/>
<dbReference type="RefSeq" id="WP_023384674.1">
    <property type="nucleotide sequence ID" value="NZ_AXUN02000189.1"/>
</dbReference>
<evidence type="ECO:0000313" key="1">
    <source>
        <dbReference type="EMBL" id="ETA80132.1"/>
    </source>
</evidence>
<name>V7I593_9CLOT</name>
<dbReference type="STRING" id="994573.T472_0213560"/>
<reference evidence="1 2" key="1">
    <citation type="journal article" date="2014" name="Genome Announc.">
        <title>Genome Sequence of Youngiibacter fragilis, the Type Strain of the Genus Youngiibacter.</title>
        <authorList>
            <person name="Wawrik C.B."/>
            <person name="Callaghan A.V."/>
            <person name="Stamps B.W."/>
            <person name="Wawrik B."/>
        </authorList>
    </citation>
    <scope>NUCLEOTIDE SEQUENCE [LARGE SCALE GENOMIC DNA]</scope>
    <source>
        <strain evidence="1 2">232.1</strain>
    </source>
</reference>
<proteinExistence type="predicted"/>
<protein>
    <submittedName>
        <fullName evidence="1">Uncharacterized protein</fullName>
    </submittedName>
</protein>
<comment type="caution">
    <text evidence="1">The sequence shown here is derived from an EMBL/GenBank/DDBJ whole genome shotgun (WGS) entry which is preliminary data.</text>
</comment>
<accession>V7I593</accession>